<accession>A0A939LUS5</accession>
<gene>
    <name evidence="4" type="ORF">J4H91_07685</name>
</gene>
<dbReference type="RefSeq" id="WP_208045678.1">
    <property type="nucleotide sequence ID" value="NZ_JAGDYL010000010.1"/>
</dbReference>
<dbReference type="AlphaFoldDB" id="A0A939LUS5"/>
<dbReference type="InterPro" id="IPR042150">
    <property type="entry name" value="MmRce1-like"/>
</dbReference>
<proteinExistence type="predicted"/>
<evidence type="ECO:0000256" key="1">
    <source>
        <dbReference type="SAM" id="MobiDB-lite"/>
    </source>
</evidence>
<dbReference type="GO" id="GO:0004175">
    <property type="term" value="F:endopeptidase activity"/>
    <property type="evidence" value="ECO:0007669"/>
    <property type="project" value="UniProtKB-ARBA"/>
</dbReference>
<dbReference type="Proteomes" id="UP000664398">
    <property type="component" value="Unassembled WGS sequence"/>
</dbReference>
<dbReference type="PANTHER" id="PTHR35797:SF1">
    <property type="entry name" value="PROTEASE"/>
    <property type="match status" value="1"/>
</dbReference>
<keyword evidence="2" id="KW-0472">Membrane</keyword>
<sequence>MSTDRTAAETARPDRPERVPWRAVAVFVGLACALAWLVALPLWLVGSEASAFMSLFAPLAGAMMFTPTLAVLVVVFLMKAPRGERMRFLGMWPLRPTKRVVSFAVAMNFAPVLIVAACIGVSALFGWVQLDLAHFSGYRQTIDAQLESLGPETAEIAASSLPPVGALIGIQLAVVMVGGFLNLFPALGEELGWRGWLLPMLRPLGVWPALLLTGAVWGLWHSPVILLGYNFNRTDWSGVALMTVGCVLWGVFFGWLRLRTGSVWPAVLGHGSLNASAGMIGMFAAATDAPPDMALVNPLGVPGWIVLAIIVLVLLVTGQFGPEPELAPARPKRYPAPGAPPSRGDADPSPSGTADPSTRGEADPTPPLGAGHSQVTTGESREKST</sequence>
<dbReference type="PANTHER" id="PTHR35797">
    <property type="entry name" value="PROTEASE-RELATED"/>
    <property type="match status" value="1"/>
</dbReference>
<keyword evidence="2" id="KW-1133">Transmembrane helix</keyword>
<feature type="transmembrane region" description="Helical" evidence="2">
    <location>
        <begin position="100"/>
        <end position="128"/>
    </location>
</feature>
<feature type="transmembrane region" description="Helical" evidence="2">
    <location>
        <begin position="164"/>
        <end position="184"/>
    </location>
</feature>
<keyword evidence="4" id="KW-0482">Metalloprotease</keyword>
<dbReference type="GO" id="GO:0008237">
    <property type="term" value="F:metallopeptidase activity"/>
    <property type="evidence" value="ECO:0007669"/>
    <property type="project" value="UniProtKB-KW"/>
</dbReference>
<dbReference type="InterPro" id="IPR003675">
    <property type="entry name" value="Rce1/LyrA-like_dom"/>
</dbReference>
<evidence type="ECO:0000259" key="3">
    <source>
        <dbReference type="Pfam" id="PF02517"/>
    </source>
</evidence>
<feature type="region of interest" description="Disordered" evidence="1">
    <location>
        <begin position="325"/>
        <end position="385"/>
    </location>
</feature>
<protein>
    <submittedName>
        <fullName evidence="4">CPBP family intramembrane metalloprotease</fullName>
    </submittedName>
</protein>
<keyword evidence="4" id="KW-0378">Hydrolase</keyword>
<name>A0A939LUS5_9MICO</name>
<dbReference type="EMBL" id="JAGDYL010000010">
    <property type="protein sequence ID" value="MBO1805199.1"/>
    <property type="molecule type" value="Genomic_DNA"/>
</dbReference>
<feature type="transmembrane region" description="Helical" evidence="2">
    <location>
        <begin position="263"/>
        <end position="284"/>
    </location>
</feature>
<feature type="domain" description="CAAX prenyl protease 2/Lysostaphin resistance protein A-like" evidence="3">
    <location>
        <begin position="176"/>
        <end position="275"/>
    </location>
</feature>
<feature type="transmembrane region" description="Helical" evidence="2">
    <location>
        <begin position="196"/>
        <end position="220"/>
    </location>
</feature>
<dbReference type="Pfam" id="PF02517">
    <property type="entry name" value="Rce1-like"/>
    <property type="match status" value="1"/>
</dbReference>
<keyword evidence="2" id="KW-0812">Transmembrane</keyword>
<evidence type="ECO:0000313" key="5">
    <source>
        <dbReference type="Proteomes" id="UP000664398"/>
    </source>
</evidence>
<evidence type="ECO:0000256" key="2">
    <source>
        <dbReference type="SAM" id="Phobius"/>
    </source>
</evidence>
<feature type="transmembrane region" description="Helical" evidence="2">
    <location>
        <begin position="304"/>
        <end position="322"/>
    </location>
</feature>
<keyword evidence="4" id="KW-0645">Protease</keyword>
<keyword evidence="5" id="KW-1185">Reference proteome</keyword>
<comment type="caution">
    <text evidence="4">The sequence shown here is derived from an EMBL/GenBank/DDBJ whole genome shotgun (WGS) entry which is preliminary data.</text>
</comment>
<dbReference type="GO" id="GO:0080120">
    <property type="term" value="P:CAAX-box protein maturation"/>
    <property type="evidence" value="ECO:0007669"/>
    <property type="project" value="UniProtKB-ARBA"/>
</dbReference>
<reference evidence="4" key="1">
    <citation type="submission" date="2021-03" db="EMBL/GenBank/DDBJ databases">
        <title>Leucobacter chromiisoli sp. nov., isolated from chromium-containing soil of chemical plant.</title>
        <authorList>
            <person name="Xu Z."/>
        </authorList>
    </citation>
    <scope>NUCLEOTIDE SEQUENCE</scope>
    <source>
        <strain evidence="4">A2</strain>
    </source>
</reference>
<feature type="transmembrane region" description="Helical" evidence="2">
    <location>
        <begin position="236"/>
        <end position="256"/>
    </location>
</feature>
<evidence type="ECO:0000313" key="4">
    <source>
        <dbReference type="EMBL" id="MBO1805199.1"/>
    </source>
</evidence>
<feature type="transmembrane region" description="Helical" evidence="2">
    <location>
        <begin position="56"/>
        <end position="79"/>
    </location>
</feature>
<feature type="transmembrane region" description="Helical" evidence="2">
    <location>
        <begin position="21"/>
        <end position="44"/>
    </location>
</feature>
<organism evidence="4 5">
    <name type="scientific">Leucobacter ruminantium</name>
    <dbReference type="NCBI Taxonomy" id="1289170"/>
    <lineage>
        <taxon>Bacteria</taxon>
        <taxon>Bacillati</taxon>
        <taxon>Actinomycetota</taxon>
        <taxon>Actinomycetes</taxon>
        <taxon>Micrococcales</taxon>
        <taxon>Microbacteriaceae</taxon>
        <taxon>Leucobacter</taxon>
    </lineage>
</organism>